<dbReference type="PANTHER" id="PTHR43668:SF2">
    <property type="entry name" value="ALLANTOINASE"/>
    <property type="match status" value="1"/>
</dbReference>
<dbReference type="Pfam" id="PF01979">
    <property type="entry name" value="Amidohydro_1"/>
    <property type="match status" value="1"/>
</dbReference>
<evidence type="ECO:0000313" key="8">
    <source>
        <dbReference type="EMBL" id="MEQ2379583.1"/>
    </source>
</evidence>
<comment type="pathway">
    <text evidence="6">Pyrimidine metabolism; UMP biosynthesis via de novo pathway; (S)-dihydroorotate from bicarbonate: step 3/3.</text>
</comment>
<feature type="binding site" evidence="6">
    <location>
        <position position="238"/>
    </location>
    <ligand>
        <name>Zn(2+)</name>
        <dbReference type="ChEBI" id="CHEBI:29105"/>
        <label>2</label>
    </ligand>
</feature>
<comment type="caution">
    <text evidence="6">Lacks conserved residue(s) required for the propagation of feature annotation.</text>
</comment>
<dbReference type="PANTHER" id="PTHR43668">
    <property type="entry name" value="ALLANTOINASE"/>
    <property type="match status" value="1"/>
</dbReference>
<keyword evidence="4 6" id="KW-0378">Hydrolase</keyword>
<dbReference type="EMBL" id="JBBMER010000004">
    <property type="protein sequence ID" value="MEQ2379583.1"/>
    <property type="molecule type" value="Genomic_DNA"/>
</dbReference>
<dbReference type="Proteomes" id="UP001442364">
    <property type="component" value="Unassembled WGS sequence"/>
</dbReference>
<feature type="binding site" evidence="6">
    <location>
        <position position="158"/>
    </location>
    <ligand>
        <name>Zn(2+)</name>
        <dbReference type="ChEBI" id="CHEBI:29105"/>
        <label>2</label>
    </ligand>
</feature>
<dbReference type="HAMAP" id="MF_00220_B">
    <property type="entry name" value="PyrC_classI_B"/>
    <property type="match status" value="1"/>
</dbReference>
<feature type="binding site" evidence="6">
    <location>
        <position position="67"/>
    </location>
    <ligand>
        <name>Zn(2+)</name>
        <dbReference type="ChEBI" id="CHEBI:29105"/>
        <label>1</label>
    </ligand>
</feature>
<dbReference type="CDD" id="cd01317">
    <property type="entry name" value="DHOase_IIa"/>
    <property type="match status" value="1"/>
</dbReference>
<comment type="function">
    <text evidence="1 6">Catalyzes the reversible cyclization of carbamoyl aspartate to dihydroorotate.</text>
</comment>
<feature type="domain" description="Amidohydrolase-related" evidence="7">
    <location>
        <begin position="58"/>
        <end position="426"/>
    </location>
</feature>
<keyword evidence="3 6" id="KW-0479">Metal-binding</keyword>
<comment type="catalytic activity">
    <reaction evidence="6">
        <text>(S)-dihydroorotate + H2O = N-carbamoyl-L-aspartate + H(+)</text>
        <dbReference type="Rhea" id="RHEA:24296"/>
        <dbReference type="ChEBI" id="CHEBI:15377"/>
        <dbReference type="ChEBI" id="CHEBI:15378"/>
        <dbReference type="ChEBI" id="CHEBI:30864"/>
        <dbReference type="ChEBI" id="CHEBI:32814"/>
        <dbReference type="EC" id="3.5.2.3"/>
    </reaction>
</comment>
<accession>A0ABV1BX89</accession>
<feature type="binding site" evidence="6">
    <location>
        <position position="315"/>
    </location>
    <ligand>
        <name>substrate</name>
    </ligand>
</feature>
<dbReference type="SUPFAM" id="SSF51556">
    <property type="entry name" value="Metallo-dependent hydrolases"/>
    <property type="match status" value="1"/>
</dbReference>
<evidence type="ECO:0000313" key="9">
    <source>
        <dbReference type="Proteomes" id="UP001442364"/>
    </source>
</evidence>
<dbReference type="InterPro" id="IPR006680">
    <property type="entry name" value="Amidohydro-rel"/>
</dbReference>
<dbReference type="SUPFAM" id="SSF51338">
    <property type="entry name" value="Composite domain of metallo-dependent hydrolases"/>
    <property type="match status" value="1"/>
</dbReference>
<dbReference type="PROSITE" id="PS00483">
    <property type="entry name" value="DIHYDROOROTASE_2"/>
    <property type="match status" value="1"/>
</dbReference>
<feature type="binding site" evidence="6">
    <location>
        <position position="101"/>
    </location>
    <ligand>
        <name>substrate</name>
    </ligand>
</feature>
<proteinExistence type="inferred from homology"/>
<dbReference type="InterPro" id="IPR004722">
    <property type="entry name" value="DHOase"/>
</dbReference>
<evidence type="ECO:0000259" key="7">
    <source>
        <dbReference type="Pfam" id="PF01979"/>
    </source>
</evidence>
<feature type="binding site" evidence="6">
    <location>
        <begin position="69"/>
        <end position="71"/>
    </location>
    <ligand>
        <name>substrate</name>
    </ligand>
</feature>
<name>A0ABV1BX89_9FIRM</name>
<gene>
    <name evidence="6" type="primary">pyrC</name>
    <name evidence="8" type="ORF">WMO14_06790</name>
</gene>
<feature type="binding site" evidence="6">
    <location>
        <position position="284"/>
    </location>
    <ligand>
        <name>substrate</name>
    </ligand>
</feature>
<feature type="binding site" evidence="6">
    <location>
        <position position="69"/>
    </location>
    <ligand>
        <name>Zn(2+)</name>
        <dbReference type="ChEBI" id="CHEBI:29105"/>
        <label>1</label>
    </ligand>
</feature>
<feature type="binding site" evidence="6">
    <location>
        <position position="185"/>
    </location>
    <ligand>
        <name>Zn(2+)</name>
        <dbReference type="ChEBI" id="CHEBI:29105"/>
        <label>2</label>
    </ligand>
</feature>
<dbReference type="GO" id="GO:0004151">
    <property type="term" value="F:dihydroorotase activity"/>
    <property type="evidence" value="ECO:0007669"/>
    <property type="project" value="UniProtKB-EC"/>
</dbReference>
<dbReference type="InterPro" id="IPR011059">
    <property type="entry name" value="Metal-dep_hydrolase_composite"/>
</dbReference>
<reference evidence="8 9" key="1">
    <citation type="submission" date="2024-03" db="EMBL/GenBank/DDBJ databases">
        <title>Human intestinal bacterial collection.</title>
        <authorList>
            <person name="Pauvert C."/>
            <person name="Hitch T.C.A."/>
            <person name="Clavel T."/>
        </authorList>
    </citation>
    <scope>NUCLEOTIDE SEQUENCE [LARGE SCALE GENOMIC DNA]</scope>
    <source>
        <strain evidence="8 9">CLA-AA-H255</strain>
    </source>
</reference>
<dbReference type="EC" id="3.5.2.3" evidence="6"/>
<feature type="binding site" evidence="6">
    <location>
        <position position="311"/>
    </location>
    <ligand>
        <name>Zn(2+)</name>
        <dbReference type="ChEBI" id="CHEBI:29105"/>
        <label>1</label>
    </ligand>
</feature>
<evidence type="ECO:0000256" key="1">
    <source>
        <dbReference type="ARBA" id="ARBA00002368"/>
    </source>
</evidence>
<evidence type="ECO:0000256" key="5">
    <source>
        <dbReference type="ARBA" id="ARBA00022975"/>
    </source>
</evidence>
<comment type="cofactor">
    <cofactor evidence="6">
        <name>Zn(2+)</name>
        <dbReference type="ChEBI" id="CHEBI:29105"/>
    </cofactor>
    <text evidence="6">Binds 2 Zn(2+) ions per subunit.</text>
</comment>
<keyword evidence="9" id="KW-1185">Reference proteome</keyword>
<sequence>MRTLIKNGHIIDPARHMSYKADILVENGIISGIIQVKAFDVPVSDIAVDEVIDAEGRVVAPGLIDTHVHFRDPGFTYKEDINTGAAAAAAGGFTTVLCMANTNPIVDNKETLQYVIEKGRTTPINVYSAAAVSKGFKGEELTDFTELKNGGALVFTDDGIPLKSEMLVKEAMQKAKELDMPLSFHEENPAYIEQQGINKGVVSDKLNIGGAPACSEYMMVARDCMLALETKATICIQHISSAVSVELVRTAKKLGADVHAESTPQHFSLTEDIVLEKGTLARVNPPIRTEADRLAVIEGLKDGTIDIIATDHAPHSKDEKAKEFKAAPSGMIGLETSLALGITNLVKKGYLTLEELLTKMTVNPAKLYKMDKGCIEAGKTADLVIFNPDEEWEVTENFVSKANNSPFIGQKLYGKIKYTICNGNVVYKDLK</sequence>
<feature type="binding site" evidence="6">
    <location>
        <position position="158"/>
    </location>
    <ligand>
        <name>Zn(2+)</name>
        <dbReference type="ChEBI" id="CHEBI:29105"/>
        <label>1</label>
    </ligand>
</feature>
<evidence type="ECO:0000256" key="2">
    <source>
        <dbReference type="ARBA" id="ARBA00010286"/>
    </source>
</evidence>
<evidence type="ECO:0000256" key="4">
    <source>
        <dbReference type="ARBA" id="ARBA00022801"/>
    </source>
</evidence>
<keyword evidence="5 6" id="KW-0665">Pyrimidine biosynthesis</keyword>
<feature type="active site" evidence="6">
    <location>
        <position position="311"/>
    </location>
</feature>
<protein>
    <recommendedName>
        <fullName evidence="6">Dihydroorotase</fullName>
        <shortName evidence="6">DHOase</shortName>
        <ecNumber evidence="6">3.5.2.3</ecNumber>
    </recommendedName>
</protein>
<dbReference type="Gene3D" id="3.20.20.140">
    <property type="entry name" value="Metal-dependent hydrolases"/>
    <property type="match status" value="1"/>
</dbReference>
<keyword evidence="6" id="KW-0862">Zinc</keyword>
<dbReference type="InterPro" id="IPR050138">
    <property type="entry name" value="DHOase/Allantoinase_Hydrolase"/>
</dbReference>
<comment type="caution">
    <text evidence="8">The sequence shown here is derived from an EMBL/GenBank/DDBJ whole genome shotgun (WGS) entry which is preliminary data.</text>
</comment>
<organism evidence="8 9">
    <name type="scientific">[Lactobacillus] rogosae</name>
    <dbReference type="NCBI Taxonomy" id="706562"/>
    <lineage>
        <taxon>Bacteria</taxon>
        <taxon>Bacillati</taxon>
        <taxon>Bacillota</taxon>
        <taxon>Clostridia</taxon>
        <taxon>Lachnospirales</taxon>
        <taxon>Lachnospiraceae</taxon>
        <taxon>Lachnospira</taxon>
    </lineage>
</organism>
<dbReference type="NCBIfam" id="NF006839">
    <property type="entry name" value="PRK09357.1-4"/>
    <property type="match status" value="1"/>
</dbReference>
<dbReference type="InterPro" id="IPR032466">
    <property type="entry name" value="Metal_Hydrolase"/>
</dbReference>
<evidence type="ECO:0000256" key="6">
    <source>
        <dbReference type="HAMAP-Rule" id="MF_00220"/>
    </source>
</evidence>
<dbReference type="RefSeq" id="WP_349153540.1">
    <property type="nucleotide sequence ID" value="NZ_JBBMER010000004.1"/>
</dbReference>
<dbReference type="NCBIfam" id="TIGR00857">
    <property type="entry name" value="pyrC_multi"/>
    <property type="match status" value="1"/>
</dbReference>
<evidence type="ECO:0000256" key="3">
    <source>
        <dbReference type="ARBA" id="ARBA00022723"/>
    </source>
</evidence>
<dbReference type="InterPro" id="IPR002195">
    <property type="entry name" value="Dihydroorotase_CS"/>
</dbReference>
<comment type="similarity">
    <text evidence="2 6">Belongs to the metallo-dependent hydrolases superfamily. DHOase family. Class I DHOase subfamily.</text>
</comment>